<evidence type="ECO:0000313" key="4">
    <source>
        <dbReference type="Proteomes" id="UP000824890"/>
    </source>
</evidence>
<feature type="non-terminal residue" evidence="3">
    <location>
        <position position="1"/>
    </location>
</feature>
<reference evidence="3 4" key="1">
    <citation type="submission" date="2021-05" db="EMBL/GenBank/DDBJ databases">
        <title>Genome Assembly of Synthetic Allotetraploid Brassica napus Reveals Homoeologous Exchanges between Subgenomes.</title>
        <authorList>
            <person name="Davis J.T."/>
        </authorList>
    </citation>
    <scope>NUCLEOTIDE SEQUENCE [LARGE SCALE GENOMIC DNA]</scope>
    <source>
        <strain evidence="4">cv. Da-Ae</strain>
        <tissue evidence="3">Seedling</tissue>
    </source>
</reference>
<dbReference type="EMBL" id="JAGKQM010000010">
    <property type="protein sequence ID" value="KAH0907707.1"/>
    <property type="molecule type" value="Genomic_DNA"/>
</dbReference>
<evidence type="ECO:0000256" key="2">
    <source>
        <dbReference type="SAM" id="MobiDB-lite"/>
    </source>
</evidence>
<evidence type="ECO:0000313" key="3">
    <source>
        <dbReference type="EMBL" id="KAH0907707.1"/>
    </source>
</evidence>
<dbReference type="Proteomes" id="UP000824890">
    <property type="component" value="Unassembled WGS sequence"/>
</dbReference>
<protein>
    <recommendedName>
        <fullName evidence="5">Protein MICROTUBULE BINDING PROTEIN 2C</fullName>
    </recommendedName>
</protein>
<gene>
    <name evidence="3" type="ORF">HID58_039534</name>
</gene>
<feature type="region of interest" description="Disordered" evidence="2">
    <location>
        <begin position="1"/>
        <end position="56"/>
    </location>
</feature>
<keyword evidence="4" id="KW-1185">Reference proteome</keyword>
<evidence type="ECO:0008006" key="5">
    <source>
        <dbReference type="Google" id="ProtNLM"/>
    </source>
</evidence>
<feature type="region of interest" description="Disordered" evidence="2">
    <location>
        <begin position="80"/>
        <end position="136"/>
    </location>
</feature>
<dbReference type="InterPro" id="IPR040289">
    <property type="entry name" value="MBP2C"/>
</dbReference>
<proteinExistence type="predicted"/>
<sequence>KKEEKMYEQQQQHLSDSGFGDDSSWLAADDDLLRLPPHHQSDAAAAAAATNSGNENLDRRLLKDLVEMVPLIEQFMEHKEKSSFKRRGSMVYTKMPSKESLSRRGRNASQTVPGRKKRDAEGNNNDAVSDPKEVGENARALAGAEKDELTRLREQVSELQTKLSEKEEVLKSVEISKKNQLNEMQMKLEETRRLVAERDTLIKSMQLQLSDTKIKLADRQAALEKTQWEAKTTGTKAIKLQEQLDAVEGDISSFTRVFETLAKTESKKQDMDYDATPYQFDHLPYIDDIDETELRKMEDARLAYVAAVTTAKEREDEESLAMAAKARAYLQSLAFKY</sequence>
<dbReference type="PANTHER" id="PTHR35502:SF2">
    <property type="entry name" value="PROTEIN MICROTUBULE BINDING PROTEIN 2C"/>
    <property type="match status" value="1"/>
</dbReference>
<organism evidence="3 4">
    <name type="scientific">Brassica napus</name>
    <name type="common">Rape</name>
    <dbReference type="NCBI Taxonomy" id="3708"/>
    <lineage>
        <taxon>Eukaryota</taxon>
        <taxon>Viridiplantae</taxon>
        <taxon>Streptophyta</taxon>
        <taxon>Embryophyta</taxon>
        <taxon>Tracheophyta</taxon>
        <taxon>Spermatophyta</taxon>
        <taxon>Magnoliopsida</taxon>
        <taxon>eudicotyledons</taxon>
        <taxon>Gunneridae</taxon>
        <taxon>Pentapetalae</taxon>
        <taxon>rosids</taxon>
        <taxon>malvids</taxon>
        <taxon>Brassicales</taxon>
        <taxon>Brassicaceae</taxon>
        <taxon>Brassiceae</taxon>
        <taxon>Brassica</taxon>
    </lineage>
</organism>
<dbReference type="PANTHER" id="PTHR35502">
    <property type="entry name" value="PROTEIN MICROTUBULE BINDING PROTEIN 2C"/>
    <property type="match status" value="1"/>
</dbReference>
<feature type="coiled-coil region" evidence="1">
    <location>
        <begin position="142"/>
        <end position="176"/>
    </location>
</feature>
<keyword evidence="1" id="KW-0175">Coiled coil</keyword>
<evidence type="ECO:0000256" key="1">
    <source>
        <dbReference type="SAM" id="Coils"/>
    </source>
</evidence>
<name>A0ABQ8BSB2_BRANA</name>
<accession>A0ABQ8BSB2</accession>
<comment type="caution">
    <text evidence="3">The sequence shown here is derived from an EMBL/GenBank/DDBJ whole genome shotgun (WGS) entry which is preliminary data.</text>
</comment>